<dbReference type="Proteomes" id="UP000289856">
    <property type="component" value="Chromosome"/>
</dbReference>
<evidence type="ECO:0000313" key="5">
    <source>
        <dbReference type="Proteomes" id="UP000289856"/>
    </source>
</evidence>
<dbReference type="Pfam" id="PF17482">
    <property type="entry name" value="Phage_sheath_1C"/>
    <property type="match status" value="1"/>
</dbReference>
<dbReference type="RefSeq" id="WP_130607053.1">
    <property type="nucleotide sequence ID" value="NZ_AP019400.1"/>
</dbReference>
<comment type="similarity">
    <text evidence="1">Belongs to the myoviridae tail sheath protein family.</text>
</comment>
<sequence length="355" mass="38827">MGLPEISISFTSLAVSAIQRSQRGIVALILQDNTGNFDSKEYKAITEVETTEWTPANLDLIQKTFLGVPSKIIVERIAIGSGETPADYAEALNRLAGKRWNYLAAPKATTTDVTKIATQIKTWRDANKKTFKAVLPNSANDHEGIINFTTGGIVVGETIYTASDYTARIAGILASLPLTRSSTYYVLPEVETITESVDPKADIDAGKLILINDGEKIKIGRGVNSLTTLSEGKTADFTKIKIIEGHDLVQDDISRTFSDNYVGKVNNSYDNQALFITAVNSYLRRLEGDVLDPAADNRATVDIEAQRLAWEDIGEDTTSWNDQKVKETTFQAKVFLGGALKFLDAVEDLQLKIAV</sequence>
<evidence type="ECO:0000259" key="2">
    <source>
        <dbReference type="Pfam" id="PF04984"/>
    </source>
</evidence>
<dbReference type="EMBL" id="AP019400">
    <property type="protein sequence ID" value="BBI32486.1"/>
    <property type="molecule type" value="Genomic_DNA"/>
</dbReference>
<feature type="domain" description="Tail sheath protein C-terminal" evidence="3">
    <location>
        <begin position="233"/>
        <end position="297"/>
    </location>
</feature>
<keyword evidence="5" id="KW-1185">Reference proteome</keyword>
<dbReference type="KEGG" id="cohn:KCTCHS21_18850"/>
<evidence type="ECO:0000313" key="4">
    <source>
        <dbReference type="EMBL" id="BBI32486.1"/>
    </source>
</evidence>
<feature type="domain" description="Tail sheath protein subtilisin-like" evidence="2">
    <location>
        <begin position="84"/>
        <end position="208"/>
    </location>
</feature>
<reference evidence="4 5" key="1">
    <citation type="submission" date="2019-01" db="EMBL/GenBank/DDBJ databases">
        <title>Complete genome sequence of Cohnella hallensis HS21 isolated from Korean fir (Abies koreana) rhizospheric soil.</title>
        <authorList>
            <person name="Jiang L."/>
            <person name="Kang S.W."/>
            <person name="Kim S."/>
            <person name="Jung J."/>
            <person name="Kim C.Y."/>
            <person name="Kim D.H."/>
            <person name="Kim S.W."/>
            <person name="Lee J."/>
        </authorList>
    </citation>
    <scope>NUCLEOTIDE SEQUENCE [LARGE SCALE GENOMIC DNA]</scope>
    <source>
        <strain evidence="4 5">HS21</strain>
    </source>
</reference>
<dbReference type="AlphaFoldDB" id="A0A3T1D2Z8"/>
<accession>A0A3T1D2Z8</accession>
<organism evidence="4 5">
    <name type="scientific">Cohnella abietis</name>
    <dbReference type="NCBI Taxonomy" id="2507935"/>
    <lineage>
        <taxon>Bacteria</taxon>
        <taxon>Bacillati</taxon>
        <taxon>Bacillota</taxon>
        <taxon>Bacilli</taxon>
        <taxon>Bacillales</taxon>
        <taxon>Paenibacillaceae</taxon>
        <taxon>Cohnella</taxon>
    </lineage>
</organism>
<dbReference type="Pfam" id="PF04984">
    <property type="entry name" value="Phage_sheath_1"/>
    <property type="match status" value="1"/>
</dbReference>
<name>A0A3T1D2Z8_9BACL</name>
<evidence type="ECO:0000259" key="3">
    <source>
        <dbReference type="Pfam" id="PF17482"/>
    </source>
</evidence>
<dbReference type="Gene3D" id="3.40.50.11790">
    <property type="match status" value="1"/>
</dbReference>
<dbReference type="InterPro" id="IPR035089">
    <property type="entry name" value="Phage_sheath_subtilisin"/>
</dbReference>
<proteinExistence type="inferred from homology"/>
<dbReference type="OrthoDB" id="89060at2"/>
<evidence type="ECO:0000256" key="1">
    <source>
        <dbReference type="ARBA" id="ARBA00008005"/>
    </source>
</evidence>
<gene>
    <name evidence="4" type="ORF">KCTCHS21_18850</name>
</gene>
<protein>
    <submittedName>
        <fullName evidence="4">Phage portal protein</fullName>
    </submittedName>
</protein>
<dbReference type="InterPro" id="IPR020287">
    <property type="entry name" value="Tail_sheath_C"/>
</dbReference>
<dbReference type="Gene3D" id="3.30.1370.220">
    <property type="match status" value="1"/>
</dbReference>